<evidence type="ECO:0000256" key="1">
    <source>
        <dbReference type="ARBA" id="ARBA00022630"/>
    </source>
</evidence>
<dbReference type="EMBL" id="RBIM01000002">
    <property type="protein sequence ID" value="RKR03236.1"/>
    <property type="molecule type" value="Genomic_DNA"/>
</dbReference>
<dbReference type="PROSITE" id="PS50902">
    <property type="entry name" value="FLAVODOXIN_LIKE"/>
    <property type="match status" value="1"/>
</dbReference>
<dbReference type="GO" id="GO:0016020">
    <property type="term" value="C:membrane"/>
    <property type="evidence" value="ECO:0007669"/>
    <property type="project" value="TreeGrafter"/>
</dbReference>
<dbReference type="InterPro" id="IPR029039">
    <property type="entry name" value="Flavoprotein-like_sf"/>
</dbReference>
<dbReference type="PANTHER" id="PTHR30546:SF23">
    <property type="entry name" value="FLAVOPROTEIN-LIKE PROTEIN YCP4-RELATED"/>
    <property type="match status" value="1"/>
</dbReference>
<dbReference type="AlphaFoldDB" id="A0A495DNF4"/>
<evidence type="ECO:0000313" key="5">
    <source>
        <dbReference type="Proteomes" id="UP000273675"/>
    </source>
</evidence>
<evidence type="ECO:0000313" key="4">
    <source>
        <dbReference type="EMBL" id="RKR03236.1"/>
    </source>
</evidence>
<dbReference type="RefSeq" id="WP_121210379.1">
    <property type="nucleotide sequence ID" value="NZ_RBIM01000002.1"/>
</dbReference>
<gene>
    <name evidence="4" type="ORF">C7435_1191</name>
</gene>
<dbReference type="GO" id="GO:0003955">
    <property type="term" value="F:NAD(P)H dehydrogenase (quinone) activity"/>
    <property type="evidence" value="ECO:0007669"/>
    <property type="project" value="TreeGrafter"/>
</dbReference>
<organism evidence="4 5">
    <name type="scientific">Maricaulis maris</name>
    <dbReference type="NCBI Taxonomy" id="74318"/>
    <lineage>
        <taxon>Bacteria</taxon>
        <taxon>Pseudomonadati</taxon>
        <taxon>Pseudomonadota</taxon>
        <taxon>Alphaproteobacteria</taxon>
        <taxon>Maricaulales</taxon>
        <taxon>Maricaulaceae</taxon>
        <taxon>Maricaulis</taxon>
    </lineage>
</organism>
<keyword evidence="1" id="KW-0285">Flavoprotein</keyword>
<dbReference type="InterPro" id="IPR008254">
    <property type="entry name" value="Flavodoxin/NO_synth"/>
</dbReference>
<feature type="domain" description="Flavodoxin-like" evidence="3">
    <location>
        <begin position="5"/>
        <end position="151"/>
    </location>
</feature>
<accession>A0A495DNF4</accession>
<reference evidence="4 5" key="1">
    <citation type="submission" date="2018-10" db="EMBL/GenBank/DDBJ databases">
        <title>Genomic Encyclopedia of Type Strains, Phase IV (KMG-IV): sequencing the most valuable type-strain genomes for metagenomic binning, comparative biology and taxonomic classification.</title>
        <authorList>
            <person name="Goeker M."/>
        </authorList>
    </citation>
    <scope>NUCLEOTIDE SEQUENCE [LARGE SCALE GENOMIC DNA]</scope>
    <source>
        <strain evidence="4 5">DSM 4734</strain>
    </source>
</reference>
<name>A0A495DNF4_9PROT</name>
<keyword evidence="2" id="KW-0288">FMN</keyword>
<dbReference type="GO" id="GO:0010181">
    <property type="term" value="F:FMN binding"/>
    <property type="evidence" value="ECO:0007669"/>
    <property type="project" value="InterPro"/>
</dbReference>
<proteinExistence type="predicted"/>
<evidence type="ECO:0000259" key="3">
    <source>
        <dbReference type="PROSITE" id="PS50902"/>
    </source>
</evidence>
<sequence>MNIQIAIAYHSGYGHTEALAKAVHDGAGREPGATARLINVTEMTEADWDVLNAADAIIFGSPTYMGAVSGPFKTFMDATSRIWFQRGWQDKVAAGFTVSSSQAGDKFATLSQLSTLAAQHGMIWISLGLLPGNNSSTGSVEDINRIGASIGAMAQANGDQGGDVAPPDSDRRTAALLGARVAEITARLKTGTQVALIDDTPQAAGDPACSISA</sequence>
<evidence type="ECO:0000256" key="2">
    <source>
        <dbReference type="ARBA" id="ARBA00022643"/>
    </source>
</evidence>
<dbReference type="Pfam" id="PF03358">
    <property type="entry name" value="FMN_red"/>
    <property type="match status" value="1"/>
</dbReference>
<dbReference type="Gene3D" id="3.40.50.360">
    <property type="match status" value="1"/>
</dbReference>
<dbReference type="PANTHER" id="PTHR30546">
    <property type="entry name" value="FLAVODOXIN-RELATED PROTEIN WRBA-RELATED"/>
    <property type="match status" value="1"/>
</dbReference>
<protein>
    <submittedName>
        <fullName evidence="4">Multimeric flavodoxin WrbA</fullName>
    </submittedName>
</protein>
<dbReference type="InterPro" id="IPR005025">
    <property type="entry name" value="FMN_Rdtase-like_dom"/>
</dbReference>
<dbReference type="SUPFAM" id="SSF52218">
    <property type="entry name" value="Flavoproteins"/>
    <property type="match status" value="1"/>
</dbReference>
<dbReference type="Proteomes" id="UP000273675">
    <property type="component" value="Unassembled WGS sequence"/>
</dbReference>
<dbReference type="OrthoDB" id="9801479at2"/>
<comment type="caution">
    <text evidence="4">The sequence shown here is derived from an EMBL/GenBank/DDBJ whole genome shotgun (WGS) entry which is preliminary data.</text>
</comment>